<dbReference type="Pfam" id="PF01297">
    <property type="entry name" value="ZnuA"/>
    <property type="match status" value="1"/>
</dbReference>
<dbReference type="GO" id="GO:0030001">
    <property type="term" value="P:metal ion transport"/>
    <property type="evidence" value="ECO:0007669"/>
    <property type="project" value="InterPro"/>
</dbReference>
<evidence type="ECO:0000313" key="1">
    <source>
        <dbReference type="EMBL" id="SMF49966.1"/>
    </source>
</evidence>
<proteinExistence type="predicted"/>
<organism evidence="1 2">
    <name type="scientific">Pseudobacteriovorax antillogorgiicola</name>
    <dbReference type="NCBI Taxonomy" id="1513793"/>
    <lineage>
        <taxon>Bacteria</taxon>
        <taxon>Pseudomonadati</taxon>
        <taxon>Bdellovibrionota</taxon>
        <taxon>Oligoflexia</taxon>
        <taxon>Oligoflexales</taxon>
        <taxon>Pseudobacteriovoracaceae</taxon>
        <taxon>Pseudobacteriovorax</taxon>
    </lineage>
</organism>
<dbReference type="InterPro" id="IPR006127">
    <property type="entry name" value="ZnuA-like"/>
</dbReference>
<protein>
    <submittedName>
        <fullName evidence="1">Zinc/manganese transport system substrate-binding protein</fullName>
    </submittedName>
</protein>
<evidence type="ECO:0000313" key="2">
    <source>
        <dbReference type="Proteomes" id="UP000192907"/>
    </source>
</evidence>
<dbReference type="STRING" id="1513793.SAMN06296036_115136"/>
<dbReference type="Proteomes" id="UP000192907">
    <property type="component" value="Unassembled WGS sequence"/>
</dbReference>
<gene>
    <name evidence="1" type="ORF">SAMN06296036_115136</name>
</gene>
<keyword evidence="2" id="KW-1185">Reference proteome</keyword>
<dbReference type="PANTHER" id="PTHR42953:SF2">
    <property type="entry name" value="ADHESION PROTEIN"/>
    <property type="match status" value="1"/>
</dbReference>
<dbReference type="InterPro" id="IPR050492">
    <property type="entry name" value="Bact_metal-bind_prot9"/>
</dbReference>
<dbReference type="Gene3D" id="3.40.50.1980">
    <property type="entry name" value="Nitrogenase molybdenum iron protein domain"/>
    <property type="match status" value="2"/>
</dbReference>
<sequence length="314" mass="34277">MRKLSLWLLLTSLIVTSSLYGKVLNVVATTPDIAWVASELLQKDGSVTTLLNGYEDAHAVDAVPSFILAASKADVFCFVGVSLEVGWVPKVIEKTANQKIQFGRDGYCDVGASIETLEKPKGPIDRSMGDVHPEGNPHYYASLPDLSKAAEKMAIHFAANLDEAGMVRMQGNLERLKKRLQTKHVELKAKLLEHFGDQLPTLAQYHGNFTYFFKSYGFKLFGNVEETPGVAPSAGAVALKAMDAKKAKVSAVLAVPFNSRSVVEKFAKIAKIPAIIHSDMAQPGRESIKTPLLLQQSLVDTIIDKLPRTHKAHP</sequence>
<dbReference type="AlphaFoldDB" id="A0A1Y6C9P4"/>
<dbReference type="PANTHER" id="PTHR42953">
    <property type="entry name" value="HIGH-AFFINITY ZINC UPTAKE SYSTEM PROTEIN ZNUA-RELATED"/>
    <property type="match status" value="1"/>
</dbReference>
<reference evidence="2" key="1">
    <citation type="submission" date="2017-04" db="EMBL/GenBank/DDBJ databases">
        <authorList>
            <person name="Varghese N."/>
            <person name="Submissions S."/>
        </authorList>
    </citation>
    <scope>NUCLEOTIDE SEQUENCE [LARGE SCALE GENOMIC DNA]</scope>
    <source>
        <strain evidence="2">RKEM611</strain>
    </source>
</reference>
<dbReference type="EMBL" id="FWZT01000015">
    <property type="protein sequence ID" value="SMF49966.1"/>
    <property type="molecule type" value="Genomic_DNA"/>
</dbReference>
<dbReference type="SUPFAM" id="SSF53807">
    <property type="entry name" value="Helical backbone' metal receptor"/>
    <property type="match status" value="1"/>
</dbReference>
<dbReference type="GO" id="GO:0046872">
    <property type="term" value="F:metal ion binding"/>
    <property type="evidence" value="ECO:0007669"/>
    <property type="project" value="InterPro"/>
</dbReference>
<accession>A0A1Y6C9P4</accession>
<name>A0A1Y6C9P4_9BACT</name>